<dbReference type="Gene3D" id="3.80.10.10">
    <property type="entry name" value="Ribonuclease Inhibitor"/>
    <property type="match status" value="2"/>
</dbReference>
<reference evidence="5 6" key="1">
    <citation type="submission" date="2016-05" db="EMBL/GenBank/DDBJ databases">
        <title>Nuclear genome of Blastocystis sp. subtype 1 NandII.</title>
        <authorList>
            <person name="Gentekaki E."/>
            <person name="Curtis B."/>
            <person name="Stairs C."/>
            <person name="Eme L."/>
            <person name="Herman E."/>
            <person name="Klimes V."/>
            <person name="Arias M.C."/>
            <person name="Elias M."/>
            <person name="Hilliou F."/>
            <person name="Klute M."/>
            <person name="Malik S.-B."/>
            <person name="Pightling A."/>
            <person name="Rachubinski R."/>
            <person name="Salas D."/>
            <person name="Schlacht A."/>
            <person name="Suga H."/>
            <person name="Archibald J."/>
            <person name="Ball S.G."/>
            <person name="Clark G."/>
            <person name="Dacks J."/>
            <person name="Van Der Giezen M."/>
            <person name="Tsaousis A."/>
            <person name="Roger A."/>
        </authorList>
    </citation>
    <scope>NUCLEOTIDE SEQUENCE [LARGE SCALE GENOMIC DNA]</scope>
    <source>
        <strain evidence="6">ATCC 50177 / NandII</strain>
    </source>
</reference>
<dbReference type="SUPFAM" id="SSF52047">
    <property type="entry name" value="RNI-like"/>
    <property type="match status" value="2"/>
</dbReference>
<protein>
    <submittedName>
        <fullName evidence="5">LRR domain containing protein</fullName>
    </submittedName>
</protein>
<evidence type="ECO:0000256" key="1">
    <source>
        <dbReference type="ARBA" id="ARBA00022468"/>
    </source>
</evidence>
<keyword evidence="1" id="KW-0343">GTPase activation</keyword>
<dbReference type="EMBL" id="LXWW01000013">
    <property type="protein sequence ID" value="OAO17917.1"/>
    <property type="molecule type" value="Genomic_DNA"/>
</dbReference>
<dbReference type="GO" id="GO:0048471">
    <property type="term" value="C:perinuclear region of cytoplasm"/>
    <property type="evidence" value="ECO:0007669"/>
    <property type="project" value="TreeGrafter"/>
</dbReference>
<dbReference type="PANTHER" id="PTHR24113:SF12">
    <property type="entry name" value="RAN GTPASE-ACTIVATING PROTEIN 1"/>
    <property type="match status" value="1"/>
</dbReference>
<dbReference type="GO" id="GO:0006913">
    <property type="term" value="P:nucleocytoplasmic transport"/>
    <property type="evidence" value="ECO:0007669"/>
    <property type="project" value="TreeGrafter"/>
</dbReference>
<dbReference type="GO" id="GO:0005634">
    <property type="term" value="C:nucleus"/>
    <property type="evidence" value="ECO:0007669"/>
    <property type="project" value="TreeGrafter"/>
</dbReference>
<dbReference type="GO" id="GO:0005096">
    <property type="term" value="F:GTPase activator activity"/>
    <property type="evidence" value="ECO:0007669"/>
    <property type="project" value="UniProtKB-KW"/>
</dbReference>
<evidence type="ECO:0000256" key="3">
    <source>
        <dbReference type="ARBA" id="ARBA00022737"/>
    </source>
</evidence>
<dbReference type="Proteomes" id="UP000078348">
    <property type="component" value="Unassembled WGS sequence"/>
</dbReference>
<name>A0A196SP05_BLAHN</name>
<dbReference type="Pfam" id="PF13516">
    <property type="entry name" value="LRR_6"/>
    <property type="match status" value="1"/>
</dbReference>
<gene>
    <name evidence="5" type="ORF">AV274_0374</name>
</gene>
<evidence type="ECO:0000313" key="5">
    <source>
        <dbReference type="EMBL" id="OAO17917.1"/>
    </source>
</evidence>
<keyword evidence="3" id="KW-0677">Repeat</keyword>
<dbReference type="OrthoDB" id="63324at2759"/>
<dbReference type="STRING" id="478820.A0A196SP05"/>
<keyword evidence="2" id="KW-0433">Leucine-rich repeat</keyword>
<dbReference type="AlphaFoldDB" id="A0A196SP05"/>
<accession>A0A196SP05</accession>
<comment type="caution">
    <text evidence="5">The sequence shown here is derived from an EMBL/GenBank/DDBJ whole genome shotgun (WGS) entry which is preliminary data.</text>
</comment>
<evidence type="ECO:0000313" key="6">
    <source>
        <dbReference type="Proteomes" id="UP000078348"/>
    </source>
</evidence>
<dbReference type="InterPro" id="IPR001611">
    <property type="entry name" value="Leu-rich_rpt"/>
</dbReference>
<dbReference type="SMART" id="SM00368">
    <property type="entry name" value="LRR_RI"/>
    <property type="match status" value="4"/>
</dbReference>
<organism evidence="5 6">
    <name type="scientific">Blastocystis sp. subtype 1 (strain ATCC 50177 / NandII)</name>
    <dbReference type="NCBI Taxonomy" id="478820"/>
    <lineage>
        <taxon>Eukaryota</taxon>
        <taxon>Sar</taxon>
        <taxon>Stramenopiles</taxon>
        <taxon>Bigyra</taxon>
        <taxon>Opalozoa</taxon>
        <taxon>Opalinata</taxon>
        <taxon>Blastocystidae</taxon>
        <taxon>Blastocystis</taxon>
    </lineage>
</organism>
<keyword evidence="6" id="KW-1185">Reference proteome</keyword>
<evidence type="ECO:0000256" key="4">
    <source>
        <dbReference type="SAM" id="MobiDB-lite"/>
    </source>
</evidence>
<dbReference type="GO" id="GO:0005829">
    <property type="term" value="C:cytosol"/>
    <property type="evidence" value="ECO:0007669"/>
    <property type="project" value="TreeGrafter"/>
</dbReference>
<dbReference type="InterPro" id="IPR032675">
    <property type="entry name" value="LRR_dom_sf"/>
</dbReference>
<proteinExistence type="predicted"/>
<dbReference type="GO" id="GO:0031267">
    <property type="term" value="F:small GTPase binding"/>
    <property type="evidence" value="ECO:0007669"/>
    <property type="project" value="TreeGrafter"/>
</dbReference>
<dbReference type="InterPro" id="IPR027038">
    <property type="entry name" value="RanGap"/>
</dbReference>
<sequence length="578" mass="63563">MRSVSRRMRDTEYAISGPCFAMIIPDSLSSIICDHRMESLVQCIQACYPVTIDHLRRTPPELRMECLSRIESVQFCDFTLDCSWYLKQFTKCASYQLHGLREDALHAFLATLSITADAWKEDGTMQGAIESISIVGSAFTKQIVDDLIVCLHAAPSLRSLELVPIEGVGSARLTDAAFERLCLGLEDAECRMVETLRVPHNAVHGRGLEALAECCKRNGLLKCYDLDVSFNGVTRRGTRALADVLLLPQTVLLRALRLSECDLRGAVGERVITALCGESQTVVSGESQTVVSGESQTVMRGESLTMLHGEGMTVGGENATVVRGEGRTMLRTLDLQSTRLVPRQLQRLCRALEQGAFPALQELTLSHLPITGATAVALAAAIRSGALDTLVTLLLRHCRLHSTLPVLCRAVRDRPMQLLETLDVAENRLDAEAAQALAEVLTRDSLPSLRTVDCSSNPMGTDGLERLVRFSQCEAATALRLNACGIDDAGVTMLAKSIREEGWWPNLRDLQLKENPIKGLSVLYLQRLFELPNQLQTIELSGLTRRRSSFVKMTPSPLEPMHYTPQEDVATEPLSPIA</sequence>
<feature type="region of interest" description="Disordered" evidence="4">
    <location>
        <begin position="554"/>
        <end position="578"/>
    </location>
</feature>
<evidence type="ECO:0000256" key="2">
    <source>
        <dbReference type="ARBA" id="ARBA00022614"/>
    </source>
</evidence>
<dbReference type="PANTHER" id="PTHR24113">
    <property type="entry name" value="RAN GTPASE-ACTIVATING PROTEIN 1"/>
    <property type="match status" value="1"/>
</dbReference>